<dbReference type="InterPro" id="IPR036390">
    <property type="entry name" value="WH_DNA-bd_sf"/>
</dbReference>
<keyword evidence="1" id="KW-0805">Transcription regulation</keyword>
<dbReference type="GO" id="GO:0045892">
    <property type="term" value="P:negative regulation of DNA-templated transcription"/>
    <property type="evidence" value="ECO:0007669"/>
    <property type="project" value="TreeGrafter"/>
</dbReference>
<dbReference type="InterPro" id="IPR050707">
    <property type="entry name" value="HTH_MetabolicPath_Reg"/>
</dbReference>
<feature type="domain" description="IclR-ED" evidence="6">
    <location>
        <begin position="86"/>
        <end position="268"/>
    </location>
</feature>
<dbReference type="PANTHER" id="PTHR30136:SF24">
    <property type="entry name" value="HTH-TYPE TRANSCRIPTIONAL REPRESSOR ALLR"/>
    <property type="match status" value="1"/>
</dbReference>
<proteinExistence type="predicted"/>
<name>A0A9E7ZY37_9HYPH</name>
<dbReference type="SUPFAM" id="SSF46785">
    <property type="entry name" value="Winged helix' DNA-binding domain"/>
    <property type="match status" value="1"/>
</dbReference>
<organism evidence="7">
    <name type="scientific">Bosea sp. NBC_00436</name>
    <dbReference type="NCBI Taxonomy" id="2969620"/>
    <lineage>
        <taxon>Bacteria</taxon>
        <taxon>Pseudomonadati</taxon>
        <taxon>Pseudomonadota</taxon>
        <taxon>Alphaproteobacteria</taxon>
        <taxon>Hyphomicrobiales</taxon>
        <taxon>Boseaceae</taxon>
        <taxon>Bosea</taxon>
    </lineage>
</organism>
<dbReference type="InterPro" id="IPR029016">
    <property type="entry name" value="GAF-like_dom_sf"/>
</dbReference>
<dbReference type="Gene3D" id="3.30.450.40">
    <property type="match status" value="1"/>
</dbReference>
<dbReference type="Gene3D" id="1.10.10.10">
    <property type="entry name" value="Winged helix-like DNA-binding domain superfamily/Winged helix DNA-binding domain"/>
    <property type="match status" value="1"/>
</dbReference>
<dbReference type="Pfam" id="PF01614">
    <property type="entry name" value="IclR_C"/>
    <property type="match status" value="1"/>
</dbReference>
<feature type="region of interest" description="Disordered" evidence="4">
    <location>
        <begin position="1"/>
        <end position="24"/>
    </location>
</feature>
<dbReference type="InterPro" id="IPR036388">
    <property type="entry name" value="WH-like_DNA-bd_sf"/>
</dbReference>
<dbReference type="SMART" id="SM00346">
    <property type="entry name" value="HTH_ICLR"/>
    <property type="match status" value="1"/>
</dbReference>
<dbReference type="SUPFAM" id="SSF55781">
    <property type="entry name" value="GAF domain-like"/>
    <property type="match status" value="1"/>
</dbReference>
<dbReference type="PROSITE" id="PS51078">
    <property type="entry name" value="ICLR_ED"/>
    <property type="match status" value="1"/>
</dbReference>
<keyword evidence="2" id="KW-0238">DNA-binding</keyword>
<evidence type="ECO:0000259" key="5">
    <source>
        <dbReference type="PROSITE" id="PS51077"/>
    </source>
</evidence>
<sequence>MSKAPTTQDDEGAPEPTGQRRSRVSGIDRAVQILDHLQQEGRALTAYEIARAIGAPLSTVYAIVEDLLDKSLLARSGDGGVWLGPRLYHYGLAYARDLQVINVATHEMHVLAREVGETVQICGRDGGMMVVEAMAEGPGHFVITSRVGTRVPLNWTASGRLLVAGLDEAERTALFRKSAKASPTGRAVTDLATLLAQSRDSLAAGVSIQAGESDYAVACIAAPVLDEAGACPITVSIVLPEFRVNEEHANFVEAVKAAARRIEEKLGWRMGSFATSRKLG</sequence>
<accession>A0A9E7ZY37</accession>
<dbReference type="EMBL" id="CP102774">
    <property type="protein sequence ID" value="UZF88492.1"/>
    <property type="molecule type" value="Genomic_DNA"/>
</dbReference>
<dbReference type="InterPro" id="IPR005471">
    <property type="entry name" value="Tscrpt_reg_IclR_N"/>
</dbReference>
<dbReference type="InterPro" id="IPR014757">
    <property type="entry name" value="Tscrpt_reg_IclR_C"/>
</dbReference>
<evidence type="ECO:0000313" key="7">
    <source>
        <dbReference type="EMBL" id="UZF88492.1"/>
    </source>
</evidence>
<reference evidence="7" key="1">
    <citation type="submission" date="2022-08" db="EMBL/GenBank/DDBJ databases">
        <title>Complete Genome Sequences of 2 Bosea sp. soil isolates.</title>
        <authorList>
            <person name="Alvarez Arevalo M."/>
            <person name="Sterndorff E.B."/>
            <person name="Faurdal D."/>
            <person name="Joergensen T.S."/>
            <person name="Weber T."/>
        </authorList>
    </citation>
    <scope>NUCLEOTIDE SEQUENCE</scope>
    <source>
        <strain evidence="7">NBC_00436</strain>
    </source>
</reference>
<evidence type="ECO:0000256" key="4">
    <source>
        <dbReference type="SAM" id="MobiDB-lite"/>
    </source>
</evidence>
<dbReference type="AlphaFoldDB" id="A0A9E7ZY37"/>
<evidence type="ECO:0000256" key="1">
    <source>
        <dbReference type="ARBA" id="ARBA00023015"/>
    </source>
</evidence>
<evidence type="ECO:0000259" key="6">
    <source>
        <dbReference type="PROSITE" id="PS51078"/>
    </source>
</evidence>
<evidence type="ECO:0000256" key="3">
    <source>
        <dbReference type="ARBA" id="ARBA00023163"/>
    </source>
</evidence>
<feature type="domain" description="HTH iclR-type" evidence="5">
    <location>
        <begin position="24"/>
        <end position="92"/>
    </location>
</feature>
<dbReference type="GO" id="GO:0003677">
    <property type="term" value="F:DNA binding"/>
    <property type="evidence" value="ECO:0007669"/>
    <property type="project" value="UniProtKB-KW"/>
</dbReference>
<dbReference type="PANTHER" id="PTHR30136">
    <property type="entry name" value="HELIX-TURN-HELIX TRANSCRIPTIONAL REGULATOR, ICLR FAMILY"/>
    <property type="match status" value="1"/>
</dbReference>
<dbReference type="Pfam" id="PF09339">
    <property type="entry name" value="HTH_IclR"/>
    <property type="match status" value="1"/>
</dbReference>
<gene>
    <name evidence="7" type="ORF">NWE54_06810</name>
</gene>
<dbReference type="GO" id="GO:0003700">
    <property type="term" value="F:DNA-binding transcription factor activity"/>
    <property type="evidence" value="ECO:0007669"/>
    <property type="project" value="TreeGrafter"/>
</dbReference>
<dbReference type="PROSITE" id="PS51077">
    <property type="entry name" value="HTH_ICLR"/>
    <property type="match status" value="1"/>
</dbReference>
<protein>
    <submittedName>
        <fullName evidence="7">IclR family transcriptional regulator</fullName>
    </submittedName>
</protein>
<keyword evidence="3" id="KW-0804">Transcription</keyword>
<evidence type="ECO:0000256" key="2">
    <source>
        <dbReference type="ARBA" id="ARBA00023125"/>
    </source>
</evidence>